<evidence type="ECO:0000256" key="1">
    <source>
        <dbReference type="SAM" id="Phobius"/>
    </source>
</evidence>
<keyword evidence="1" id="KW-1133">Transmembrane helix</keyword>
<dbReference type="Proteomes" id="UP001230005">
    <property type="component" value="Unassembled WGS sequence"/>
</dbReference>
<dbReference type="EMBL" id="JAUSUG010000012">
    <property type="protein sequence ID" value="MDQ0255693.1"/>
    <property type="molecule type" value="Genomic_DNA"/>
</dbReference>
<evidence type="ECO:0000313" key="2">
    <source>
        <dbReference type="EMBL" id="MDQ0255693.1"/>
    </source>
</evidence>
<dbReference type="RefSeq" id="WP_307326765.1">
    <property type="nucleotide sequence ID" value="NZ_JAUSUG010000012.1"/>
</dbReference>
<feature type="transmembrane region" description="Helical" evidence="1">
    <location>
        <begin position="38"/>
        <end position="58"/>
    </location>
</feature>
<comment type="caution">
    <text evidence="2">The sequence shown here is derived from an EMBL/GenBank/DDBJ whole genome shotgun (WGS) entry which is preliminary data.</text>
</comment>
<organism evidence="2 3">
    <name type="scientific">Evansella vedderi</name>
    <dbReference type="NCBI Taxonomy" id="38282"/>
    <lineage>
        <taxon>Bacteria</taxon>
        <taxon>Bacillati</taxon>
        <taxon>Bacillota</taxon>
        <taxon>Bacilli</taxon>
        <taxon>Bacillales</taxon>
        <taxon>Bacillaceae</taxon>
        <taxon>Evansella</taxon>
    </lineage>
</organism>
<accession>A0ABT9ZWT0</accession>
<name>A0ABT9ZWT0_9BACI</name>
<reference evidence="2 3" key="1">
    <citation type="submission" date="2023-07" db="EMBL/GenBank/DDBJ databases">
        <title>Genomic Encyclopedia of Type Strains, Phase IV (KMG-IV): sequencing the most valuable type-strain genomes for metagenomic binning, comparative biology and taxonomic classification.</title>
        <authorList>
            <person name="Goeker M."/>
        </authorList>
    </citation>
    <scope>NUCLEOTIDE SEQUENCE [LARGE SCALE GENOMIC DNA]</scope>
    <source>
        <strain evidence="2 3">DSM 9768</strain>
    </source>
</reference>
<keyword evidence="1" id="KW-0472">Membrane</keyword>
<sequence length="135" mass="15804">MKNFLKYFMWTMLIGIILYYGFKIELNLQEMARSTFRLFPLVVFGTLFPLFLGMILRLPQFINEIREKKRWKFNWAKFIAIGLPALYITIIPLFFFTSFGHSLPLTMEVAQVTNPSITTISGIISGYILLDCMKE</sequence>
<evidence type="ECO:0000313" key="3">
    <source>
        <dbReference type="Proteomes" id="UP001230005"/>
    </source>
</evidence>
<feature type="transmembrane region" description="Helical" evidence="1">
    <location>
        <begin position="78"/>
        <end position="100"/>
    </location>
</feature>
<gene>
    <name evidence="2" type="ORF">J2S74_003075</name>
</gene>
<protein>
    <submittedName>
        <fullName evidence="2">Uncharacterized protein</fullName>
    </submittedName>
</protein>
<feature type="transmembrane region" description="Helical" evidence="1">
    <location>
        <begin position="7"/>
        <end position="26"/>
    </location>
</feature>
<proteinExistence type="predicted"/>
<keyword evidence="3" id="KW-1185">Reference proteome</keyword>
<keyword evidence="1" id="KW-0812">Transmembrane</keyword>
<feature type="transmembrane region" description="Helical" evidence="1">
    <location>
        <begin position="112"/>
        <end position="130"/>
    </location>
</feature>